<evidence type="ECO:0000313" key="2">
    <source>
        <dbReference type="EMBL" id="MBK9716247.1"/>
    </source>
</evidence>
<keyword evidence="1" id="KW-0472">Membrane</keyword>
<evidence type="ECO:0000313" key="3">
    <source>
        <dbReference type="Proteomes" id="UP000808349"/>
    </source>
</evidence>
<comment type="caution">
    <text evidence="2">The sequence shown here is derived from an EMBL/GenBank/DDBJ whole genome shotgun (WGS) entry which is preliminary data.</text>
</comment>
<feature type="transmembrane region" description="Helical" evidence="1">
    <location>
        <begin position="6"/>
        <end position="25"/>
    </location>
</feature>
<evidence type="ECO:0000256" key="1">
    <source>
        <dbReference type="SAM" id="Phobius"/>
    </source>
</evidence>
<gene>
    <name evidence="2" type="ORF">IPO85_01745</name>
</gene>
<keyword evidence="1" id="KW-0812">Transmembrane</keyword>
<organism evidence="2 3">
    <name type="scientific">Candidatus Defluviibacterium haderslevense</name>
    <dbReference type="NCBI Taxonomy" id="2981993"/>
    <lineage>
        <taxon>Bacteria</taxon>
        <taxon>Pseudomonadati</taxon>
        <taxon>Bacteroidota</taxon>
        <taxon>Saprospiria</taxon>
        <taxon>Saprospirales</taxon>
        <taxon>Saprospiraceae</taxon>
        <taxon>Candidatus Defluviibacterium</taxon>
    </lineage>
</organism>
<sequence>MYFKLIIYALALYGVYTLFFKNKTISIQDKKPPKKTNDYTDYEEL</sequence>
<protein>
    <submittedName>
        <fullName evidence="2">Uncharacterized protein</fullName>
    </submittedName>
</protein>
<proteinExistence type="predicted"/>
<dbReference type="AlphaFoldDB" id="A0A9D7XFU4"/>
<keyword evidence="1" id="KW-1133">Transmembrane helix</keyword>
<accession>A0A9D7XFU4</accession>
<dbReference type="EMBL" id="JADKFW010000004">
    <property type="protein sequence ID" value="MBK9716247.1"/>
    <property type="molecule type" value="Genomic_DNA"/>
</dbReference>
<reference evidence="2 3" key="1">
    <citation type="submission" date="2020-10" db="EMBL/GenBank/DDBJ databases">
        <title>Connecting structure to function with the recovery of over 1000 high-quality activated sludge metagenome-assembled genomes encoding full-length rRNA genes using long-read sequencing.</title>
        <authorList>
            <person name="Singleton C.M."/>
            <person name="Petriglieri F."/>
            <person name="Kristensen J.M."/>
            <person name="Kirkegaard R.H."/>
            <person name="Michaelsen T.Y."/>
            <person name="Andersen M.H."/>
            <person name="Karst S.M."/>
            <person name="Dueholm M.S."/>
            <person name="Nielsen P.H."/>
            <person name="Albertsen M."/>
        </authorList>
    </citation>
    <scope>NUCLEOTIDE SEQUENCE [LARGE SCALE GENOMIC DNA]</scope>
    <source>
        <strain evidence="2">Ribe_18-Q3-R11-54_BAT3C.373</strain>
    </source>
</reference>
<name>A0A9D7XFU4_9BACT</name>
<dbReference type="Proteomes" id="UP000808349">
    <property type="component" value="Unassembled WGS sequence"/>
</dbReference>